<evidence type="ECO:0000256" key="1">
    <source>
        <dbReference type="SAM" id="Phobius"/>
    </source>
</evidence>
<feature type="transmembrane region" description="Helical" evidence="1">
    <location>
        <begin position="516"/>
        <end position="535"/>
    </location>
</feature>
<evidence type="ECO:0000313" key="3">
    <source>
        <dbReference type="Proteomes" id="UP000185639"/>
    </source>
</evidence>
<accession>A0A1N7IXT6</accession>
<feature type="transmembrane region" description="Helical" evidence="1">
    <location>
        <begin position="482"/>
        <end position="504"/>
    </location>
</feature>
<protein>
    <submittedName>
        <fullName evidence="2">Uncharacterized protein</fullName>
    </submittedName>
</protein>
<keyword evidence="1" id="KW-1133">Transmembrane helix</keyword>
<dbReference type="Proteomes" id="UP000185639">
    <property type="component" value="Unassembled WGS sequence"/>
</dbReference>
<organism evidence="2 3">
    <name type="scientific">Thalassolituus maritimus</name>
    <dbReference type="NCBI Taxonomy" id="484498"/>
    <lineage>
        <taxon>Bacteria</taxon>
        <taxon>Pseudomonadati</taxon>
        <taxon>Pseudomonadota</taxon>
        <taxon>Gammaproteobacteria</taxon>
        <taxon>Oceanospirillales</taxon>
        <taxon>Oceanospirillaceae</taxon>
        <taxon>Thalassolituus</taxon>
    </lineage>
</organism>
<proteinExistence type="predicted"/>
<dbReference type="STRING" id="484498.SAMN05421686_101110"/>
<name>A0A1N7IXT6_9GAMM</name>
<dbReference type="EMBL" id="FTOH01000001">
    <property type="protein sequence ID" value="SIS41811.1"/>
    <property type="molecule type" value="Genomic_DNA"/>
</dbReference>
<keyword evidence="1" id="KW-0472">Membrane</keyword>
<dbReference type="AlphaFoldDB" id="A0A1N7IXT6"/>
<sequence length="544" mass="62090">MEIRQFNCFYNYAIGLNLTEVDLVKTSKNLLKSGFTKAICFSDLKAIYIDEDGKSQVEWIRPEGRQWDSSWNIKFSDKVPSDIVHDLAYCLELSFQEQRIEGVESKRSPLYLRAALPPVVLVKDDEETVLFPWLKIYSDGVMILSFQIDSSLEGMDESDFIKSVVNIFQRYFDQIFVHGELQRLDAELLIPEAFTSDLSLGGQKIKGWRSTRLIKKLRAESRRKLDESLASEGREFEVGDELWLLHHIACADDEDGWESTFDLCRSIYVNAISSLVASTSKDDRANSGELLMWQGRPSVSIMRFKDQPDNKQDLYKKFGLSMSRFLMRSQGSTNPVELPPDLRIFDDYALHGNRALLIWTWLRESNSPDDAWEERNTGARVFENQARAEHFEYLNLKIARACAVACSPSSDESLIAAYKVLSSVESTLHTSSQAGEIIDAVNYLLESVGTKNLITDAKERARWHLDERRYLNDKSRSHIDRWLAVLFGFIGSTGLADLVIHPYLKGTFTKWSDFQLGLSAFVLALLTVGVFVFVIEGVNKLWSK</sequence>
<reference evidence="3" key="1">
    <citation type="submission" date="2017-01" db="EMBL/GenBank/DDBJ databases">
        <authorList>
            <person name="Varghese N."/>
            <person name="Submissions S."/>
        </authorList>
    </citation>
    <scope>NUCLEOTIDE SEQUENCE [LARGE SCALE GENOMIC DNA]</scope>
    <source>
        <strain evidence="3">DSM 24913</strain>
    </source>
</reference>
<keyword evidence="3" id="KW-1185">Reference proteome</keyword>
<evidence type="ECO:0000313" key="2">
    <source>
        <dbReference type="EMBL" id="SIS41811.1"/>
    </source>
</evidence>
<gene>
    <name evidence="2" type="ORF">SAMN05421686_101110</name>
</gene>
<keyword evidence="1" id="KW-0812">Transmembrane</keyword>